<comment type="pathway">
    <text evidence="2">Amino-acid degradation; L-arginine degradation via ADI pathway; carbamoyl phosphate from L-arginine: step 1/2.</text>
</comment>
<dbReference type="GO" id="GO:0016990">
    <property type="term" value="F:arginine deiminase activity"/>
    <property type="evidence" value="ECO:0007669"/>
    <property type="project" value="UniProtKB-EC"/>
</dbReference>
<accession>A0A841E6G0</accession>
<protein>
    <recommendedName>
        <fullName evidence="4">arginine deiminase</fullName>
        <ecNumber evidence="4">3.5.3.6</ecNumber>
    </recommendedName>
</protein>
<dbReference type="EC" id="3.5.3.6" evidence="4"/>
<keyword evidence="10" id="KW-1185">Reference proteome</keyword>
<comment type="caution">
    <text evidence="9">The sequence shown here is derived from an EMBL/GenBank/DDBJ whole genome shotgun (WGS) entry which is preliminary data.</text>
</comment>
<dbReference type="PRINTS" id="PR01466">
    <property type="entry name" value="ARGDEIMINASE"/>
</dbReference>
<proteinExistence type="inferred from homology"/>
<dbReference type="Proteomes" id="UP000578077">
    <property type="component" value="Unassembled WGS sequence"/>
</dbReference>
<evidence type="ECO:0000256" key="5">
    <source>
        <dbReference type="ARBA" id="ARBA00022490"/>
    </source>
</evidence>
<dbReference type="Pfam" id="PF02274">
    <property type="entry name" value="ADI"/>
    <property type="match status" value="1"/>
</dbReference>
<evidence type="ECO:0000256" key="8">
    <source>
        <dbReference type="ARBA" id="ARBA00049429"/>
    </source>
</evidence>
<keyword evidence="5" id="KW-0963">Cytoplasm</keyword>
<dbReference type="PANTHER" id="PTHR47271">
    <property type="entry name" value="ARGININE DEIMINASE"/>
    <property type="match status" value="1"/>
</dbReference>
<dbReference type="Gene3D" id="3.75.10.10">
    <property type="entry name" value="L-arginine/glycine Amidinotransferase, Chain A"/>
    <property type="match status" value="1"/>
</dbReference>
<evidence type="ECO:0000256" key="6">
    <source>
        <dbReference type="ARBA" id="ARBA00022503"/>
    </source>
</evidence>
<dbReference type="InterPro" id="IPR003876">
    <property type="entry name" value="Arg_deiminase"/>
</dbReference>
<evidence type="ECO:0000313" key="9">
    <source>
        <dbReference type="EMBL" id="MBB5998392.1"/>
    </source>
</evidence>
<evidence type="ECO:0000313" key="10">
    <source>
        <dbReference type="Proteomes" id="UP000578077"/>
    </source>
</evidence>
<dbReference type="EMBL" id="JACHLY010000001">
    <property type="protein sequence ID" value="MBB5998392.1"/>
    <property type="molecule type" value="Genomic_DNA"/>
</dbReference>
<dbReference type="AlphaFoldDB" id="A0A841E6G0"/>
<sequence>MFTYDRNTRTNTALRKAGVEVITINGAELGRGRGGGHCMTCPIVRDPVD</sequence>
<evidence type="ECO:0000256" key="3">
    <source>
        <dbReference type="ARBA" id="ARBA00010206"/>
    </source>
</evidence>
<comment type="similarity">
    <text evidence="3">Belongs to the arginine deiminase family.</text>
</comment>
<gene>
    <name evidence="9" type="ORF">HNR25_002143</name>
</gene>
<organism evidence="9 10">
    <name type="scientific">Streptomonospora salina</name>
    <dbReference type="NCBI Taxonomy" id="104205"/>
    <lineage>
        <taxon>Bacteria</taxon>
        <taxon>Bacillati</taxon>
        <taxon>Actinomycetota</taxon>
        <taxon>Actinomycetes</taxon>
        <taxon>Streptosporangiales</taxon>
        <taxon>Nocardiopsidaceae</taxon>
        <taxon>Streptomonospora</taxon>
    </lineage>
</organism>
<reference evidence="9 10" key="1">
    <citation type="submission" date="2020-08" db="EMBL/GenBank/DDBJ databases">
        <title>Sequencing the genomes of 1000 actinobacteria strains.</title>
        <authorList>
            <person name="Klenk H.-P."/>
        </authorList>
    </citation>
    <scope>NUCLEOTIDE SEQUENCE [LARGE SCALE GENOMIC DNA]</scope>
    <source>
        <strain evidence="9 10">DSM 44593</strain>
    </source>
</reference>
<keyword evidence="6" id="KW-0056">Arginine metabolism</keyword>
<name>A0A841E6G0_9ACTN</name>
<evidence type="ECO:0000256" key="7">
    <source>
        <dbReference type="ARBA" id="ARBA00022801"/>
    </source>
</evidence>
<dbReference type="GO" id="GO:0019546">
    <property type="term" value="P:L-arginine deiminase pathway"/>
    <property type="evidence" value="ECO:0007669"/>
    <property type="project" value="TreeGrafter"/>
</dbReference>
<dbReference type="GO" id="GO:0005737">
    <property type="term" value="C:cytoplasm"/>
    <property type="evidence" value="ECO:0007669"/>
    <property type="project" value="UniProtKB-SubCell"/>
</dbReference>
<evidence type="ECO:0000256" key="4">
    <source>
        <dbReference type="ARBA" id="ARBA00012171"/>
    </source>
</evidence>
<keyword evidence="7 9" id="KW-0378">Hydrolase</keyword>
<evidence type="ECO:0000256" key="1">
    <source>
        <dbReference type="ARBA" id="ARBA00004496"/>
    </source>
</evidence>
<dbReference type="PANTHER" id="PTHR47271:SF3">
    <property type="entry name" value="ARGININE DEIMINASE"/>
    <property type="match status" value="1"/>
</dbReference>
<dbReference type="SUPFAM" id="SSF55909">
    <property type="entry name" value="Pentein"/>
    <property type="match status" value="1"/>
</dbReference>
<evidence type="ECO:0000256" key="2">
    <source>
        <dbReference type="ARBA" id="ARBA00005213"/>
    </source>
</evidence>
<comment type="subcellular location">
    <subcellularLocation>
        <location evidence="1">Cytoplasm</location>
    </subcellularLocation>
</comment>
<comment type="catalytic activity">
    <reaction evidence="8">
        <text>L-arginine + H2O = L-citrulline + NH4(+)</text>
        <dbReference type="Rhea" id="RHEA:19597"/>
        <dbReference type="ChEBI" id="CHEBI:15377"/>
        <dbReference type="ChEBI" id="CHEBI:28938"/>
        <dbReference type="ChEBI" id="CHEBI:32682"/>
        <dbReference type="ChEBI" id="CHEBI:57743"/>
        <dbReference type="EC" id="3.5.3.6"/>
    </reaction>
</comment>